<name>A0A200QEC0_MACCD</name>
<dbReference type="GO" id="GO:0046872">
    <property type="term" value="F:metal ion binding"/>
    <property type="evidence" value="ECO:0007669"/>
    <property type="project" value="UniProtKB-KW"/>
</dbReference>
<gene>
    <name evidence="7" type="ORF">BVC80_551g53</name>
</gene>
<keyword evidence="1" id="KW-0488">Methylation</keyword>
<feature type="domain" description="HMA" evidence="6">
    <location>
        <begin position="4"/>
        <end position="67"/>
    </location>
</feature>
<evidence type="ECO:0000256" key="2">
    <source>
        <dbReference type="ARBA" id="ARBA00022723"/>
    </source>
</evidence>
<evidence type="ECO:0000256" key="5">
    <source>
        <dbReference type="ARBA" id="ARBA00024045"/>
    </source>
</evidence>
<dbReference type="AlphaFoldDB" id="A0A200QEC0"/>
<sequence length="112" mass="12634">MSKLQKSVVSVDLLCSKCKKKVMKLIAGIEGINSIVLDPTKSTVTVIGEADPVQIIKKVRKFRKSAEFISIGPSKDEKKDEKKDVYPYVPRTCQKCDVWYVVGEDYNYCSIL</sequence>
<dbReference type="InterPro" id="IPR051863">
    <property type="entry name" value="HIPP"/>
</dbReference>
<accession>A0A200QEC0</accession>
<proteinExistence type="inferred from homology"/>
<comment type="similarity">
    <text evidence="5">Belongs to the HIPP family.</text>
</comment>
<dbReference type="OrthoDB" id="691258at2759"/>
<evidence type="ECO:0000313" key="7">
    <source>
        <dbReference type="EMBL" id="OVA08747.1"/>
    </source>
</evidence>
<dbReference type="PROSITE" id="PS50846">
    <property type="entry name" value="HMA_2"/>
    <property type="match status" value="1"/>
</dbReference>
<dbReference type="PANTHER" id="PTHR45811">
    <property type="entry name" value="COPPER TRANSPORT PROTEIN FAMILY-RELATED"/>
    <property type="match status" value="1"/>
</dbReference>
<dbReference type="Gene3D" id="3.30.70.100">
    <property type="match status" value="1"/>
</dbReference>
<evidence type="ECO:0000256" key="4">
    <source>
        <dbReference type="ARBA" id="ARBA00023289"/>
    </source>
</evidence>
<comment type="caution">
    <text evidence="7">The sequence shown here is derived from an EMBL/GenBank/DDBJ whole genome shotgun (WGS) entry which is preliminary data.</text>
</comment>
<keyword evidence="3" id="KW-0449">Lipoprotein</keyword>
<dbReference type="InParanoid" id="A0A200QEC0"/>
<reference evidence="7 8" key="1">
    <citation type="journal article" date="2017" name="Mol. Plant">
        <title>The Genome of Medicinal Plant Macleaya cordata Provides New Insights into Benzylisoquinoline Alkaloids Metabolism.</title>
        <authorList>
            <person name="Liu X."/>
            <person name="Liu Y."/>
            <person name="Huang P."/>
            <person name="Ma Y."/>
            <person name="Qing Z."/>
            <person name="Tang Q."/>
            <person name="Cao H."/>
            <person name="Cheng P."/>
            <person name="Zheng Y."/>
            <person name="Yuan Z."/>
            <person name="Zhou Y."/>
            <person name="Liu J."/>
            <person name="Tang Z."/>
            <person name="Zhuo Y."/>
            <person name="Zhang Y."/>
            <person name="Yu L."/>
            <person name="Huang J."/>
            <person name="Yang P."/>
            <person name="Peng Q."/>
            <person name="Zhang J."/>
            <person name="Jiang W."/>
            <person name="Zhang Z."/>
            <person name="Lin K."/>
            <person name="Ro D.K."/>
            <person name="Chen X."/>
            <person name="Xiong X."/>
            <person name="Shang Y."/>
            <person name="Huang S."/>
            <person name="Zeng J."/>
        </authorList>
    </citation>
    <scope>NUCLEOTIDE SEQUENCE [LARGE SCALE GENOMIC DNA]</scope>
    <source>
        <strain evidence="8">cv. BLH2017</strain>
        <tissue evidence="7">Root</tissue>
    </source>
</reference>
<dbReference type="CDD" id="cd00371">
    <property type="entry name" value="HMA"/>
    <property type="match status" value="1"/>
</dbReference>
<keyword evidence="2" id="KW-0479">Metal-binding</keyword>
<evidence type="ECO:0000313" key="8">
    <source>
        <dbReference type="Proteomes" id="UP000195402"/>
    </source>
</evidence>
<dbReference type="OMA" id="GEDYNYC"/>
<evidence type="ECO:0000256" key="3">
    <source>
        <dbReference type="ARBA" id="ARBA00023288"/>
    </source>
</evidence>
<dbReference type="SUPFAM" id="SSF55008">
    <property type="entry name" value="HMA, heavy metal-associated domain"/>
    <property type="match status" value="1"/>
</dbReference>
<dbReference type="InterPro" id="IPR006121">
    <property type="entry name" value="HMA_dom"/>
</dbReference>
<dbReference type="FunCoup" id="A0A200QEC0">
    <property type="interactions" value="35"/>
</dbReference>
<protein>
    <submittedName>
        <fullName evidence="7">Heavy metal-associated domain</fullName>
    </submittedName>
</protein>
<organism evidence="7 8">
    <name type="scientific">Macleaya cordata</name>
    <name type="common">Five-seeded plume-poppy</name>
    <name type="synonym">Bocconia cordata</name>
    <dbReference type="NCBI Taxonomy" id="56857"/>
    <lineage>
        <taxon>Eukaryota</taxon>
        <taxon>Viridiplantae</taxon>
        <taxon>Streptophyta</taxon>
        <taxon>Embryophyta</taxon>
        <taxon>Tracheophyta</taxon>
        <taxon>Spermatophyta</taxon>
        <taxon>Magnoliopsida</taxon>
        <taxon>Ranunculales</taxon>
        <taxon>Papaveraceae</taxon>
        <taxon>Papaveroideae</taxon>
        <taxon>Macleaya</taxon>
    </lineage>
</organism>
<dbReference type="Pfam" id="PF00403">
    <property type="entry name" value="HMA"/>
    <property type="match status" value="1"/>
</dbReference>
<keyword evidence="8" id="KW-1185">Reference proteome</keyword>
<evidence type="ECO:0000259" key="6">
    <source>
        <dbReference type="PROSITE" id="PS50846"/>
    </source>
</evidence>
<dbReference type="InterPro" id="IPR036163">
    <property type="entry name" value="HMA_dom_sf"/>
</dbReference>
<dbReference type="PANTHER" id="PTHR45811:SF27">
    <property type="entry name" value="HEAVY METAL-ASSOCIATED ISOPRENYLATED PLANT PROTEIN 3-LIKE"/>
    <property type="match status" value="1"/>
</dbReference>
<dbReference type="STRING" id="56857.A0A200QEC0"/>
<dbReference type="EMBL" id="MVGT01002292">
    <property type="protein sequence ID" value="OVA08747.1"/>
    <property type="molecule type" value="Genomic_DNA"/>
</dbReference>
<dbReference type="Proteomes" id="UP000195402">
    <property type="component" value="Unassembled WGS sequence"/>
</dbReference>
<evidence type="ECO:0000256" key="1">
    <source>
        <dbReference type="ARBA" id="ARBA00022481"/>
    </source>
</evidence>
<keyword evidence="4" id="KW-0636">Prenylation</keyword>